<keyword evidence="3" id="KW-1185">Reference proteome</keyword>
<dbReference type="RefSeq" id="WP_098751143.1">
    <property type="nucleotide sequence ID" value="NZ_WHPN01000407.1"/>
</dbReference>
<organism evidence="2 3">
    <name type="scientific">Streptomyces lycii</name>
    <dbReference type="NCBI Taxonomy" id="2654337"/>
    <lineage>
        <taxon>Bacteria</taxon>
        <taxon>Bacillati</taxon>
        <taxon>Actinomycetota</taxon>
        <taxon>Actinomycetes</taxon>
        <taxon>Kitasatosporales</taxon>
        <taxon>Streptomycetaceae</taxon>
        <taxon>Streptomyces</taxon>
    </lineage>
</organism>
<evidence type="ECO:0000313" key="3">
    <source>
        <dbReference type="Proteomes" id="UP000621266"/>
    </source>
</evidence>
<dbReference type="Proteomes" id="UP000621266">
    <property type="component" value="Unassembled WGS sequence"/>
</dbReference>
<gene>
    <name evidence="2" type="ORF">GCU69_29215</name>
</gene>
<evidence type="ECO:0000313" key="2">
    <source>
        <dbReference type="EMBL" id="KAF4405654.1"/>
    </source>
</evidence>
<proteinExistence type="predicted"/>
<accession>A0ABQ7F9I0</accession>
<comment type="caution">
    <text evidence="2">The sequence shown here is derived from an EMBL/GenBank/DDBJ whole genome shotgun (WGS) entry which is preliminary data.</text>
</comment>
<feature type="region of interest" description="Disordered" evidence="1">
    <location>
        <begin position="1"/>
        <end position="23"/>
    </location>
</feature>
<reference evidence="2 3" key="1">
    <citation type="submission" date="2019-10" db="EMBL/GenBank/DDBJ databases">
        <title>Streptomyces tenebrisbrunneis sp.nov., an endogenous actinomycete isolated from of Lycium ruthenicum.</title>
        <authorList>
            <person name="Ma L."/>
        </authorList>
    </citation>
    <scope>NUCLEOTIDE SEQUENCE [LARGE SCALE GENOMIC DNA]</scope>
    <source>
        <strain evidence="2 3">TRM 66187</strain>
    </source>
</reference>
<protein>
    <submittedName>
        <fullName evidence="2">Uncharacterized protein</fullName>
    </submittedName>
</protein>
<sequence>MEQIAMRSRPRVPAVNCGSGASSSRLDRHLAVLAGPAVSHQESAEATSLMRELTSRDVSCARSSRRLRVSRVSLFAPLRRLRRSLFGNRG</sequence>
<name>A0ABQ7F9I0_9ACTN</name>
<dbReference type="EMBL" id="WHPN01000407">
    <property type="protein sequence ID" value="KAF4405654.1"/>
    <property type="molecule type" value="Genomic_DNA"/>
</dbReference>
<evidence type="ECO:0000256" key="1">
    <source>
        <dbReference type="SAM" id="MobiDB-lite"/>
    </source>
</evidence>